<feature type="region of interest" description="Disordered" evidence="1">
    <location>
        <begin position="667"/>
        <end position="724"/>
    </location>
</feature>
<sequence>MGAQVDRKDYASSGRSDMKNFSEDASSSNWPHSYGDRSLTNGQYCNNVFLSRSVMDAYPGYDKDAVKQKMLEHEAIFKNQVIELHRLYRIQRDMMQEVKRKEPNRMSVEPSSSSSIRGSQFPSEDARKWHMTSLPLAHSNYYARVSTCSTEMMNSPSSYVKGNNNVQLQNGFSSRIVEEEELEGRPSKVRKKLFDLQLPADQYIDTDDDQQLHDSSVKLILGRGGGEISGSRKDASRMSNSCLRNVFGLADLNEPAQFEEATTASAVDFLGHSSNNPTESKSPNVSSSRQLNPVLLASSSREMMWSSLHPSSNGLISNLPMNSKGKERQWVSYGYDTGNMKNGFPPVCQDLEQNKLPMPSHRYNPGIYPSPDMWRERTGYGFERGHENSNFSRVEPPMATSLFSSNPTPFVSSSEFPNMWPPVSSLGKPTNSPTQKSTFFHPIPIMNSQSPVMGRDRWNGAGISNRVVMNTDVANDHPVKNGFFCHGSSSSMSRGEPSARFQPLAFDCLNFNKGDNVLPEPSTAILHQHERRFLAVSNSTDSKSAKGFDLNVMNDPISPRDEELVGGSSSTRKVEDIVPSLPWLRATKPSSSGSRKEESSVLVSTSASIIQPSPDEHNRRDEKKKNIMIDINMAWDLSSDDLEKGVDGPKATTSIRNDIDLNFCAPDEEEDRVGPSGVTCNNNGRTNAGREIDLEAPAVLDSDEDDEHVEDNNLPPREEKRMDEDESIAAEAILSISLLGDDDPSEDPLGKALHWFADCVFSCTDDVIKDKPDDKEFFQEMDIFEAMTLQLTETKEEDYMPKPFIPEFQYVDNNVGPTSILNRPRRGQARRGRQRRDFQRDILPGLSSLSRHELTEDLQTFGGLMRATGHAWTSPLAMRRNGARNGGGARGRRRAVAAAAIDAGQPLPPPPPPPAVPSSSPGTTLTQQFNNIEGVLEDKSLTGWGKTRRPRRQRYPAGNPTPAFPLTP</sequence>
<feature type="region of interest" description="Disordered" evidence="1">
    <location>
        <begin position="821"/>
        <end position="844"/>
    </location>
</feature>
<comment type="caution">
    <text evidence="2">The sequence shown here is derived from an EMBL/GenBank/DDBJ whole genome shotgun (WGS) entry which is preliminary data.</text>
</comment>
<feature type="compositionally biased region" description="Basic and acidic residues" evidence="1">
    <location>
        <begin position="1"/>
        <end position="22"/>
    </location>
</feature>
<feature type="region of interest" description="Disordered" evidence="1">
    <location>
        <begin position="1"/>
        <end position="31"/>
    </location>
</feature>
<feature type="compositionally biased region" description="Polar residues" evidence="1">
    <location>
        <begin position="427"/>
        <end position="438"/>
    </location>
</feature>
<proteinExistence type="predicted"/>
<gene>
    <name evidence="2" type="ORF">CEURO_LOCUS20666</name>
</gene>
<feature type="compositionally biased region" description="Polar residues" evidence="1">
    <location>
        <begin position="109"/>
        <end position="122"/>
    </location>
</feature>
<evidence type="ECO:0000313" key="3">
    <source>
        <dbReference type="Proteomes" id="UP001152484"/>
    </source>
</evidence>
<keyword evidence="3" id="KW-1185">Reference proteome</keyword>
<accession>A0A9P1ELZ0</accession>
<dbReference type="Proteomes" id="UP001152484">
    <property type="component" value="Unassembled WGS sequence"/>
</dbReference>
<organism evidence="2 3">
    <name type="scientific">Cuscuta europaea</name>
    <name type="common">European dodder</name>
    <dbReference type="NCBI Taxonomy" id="41803"/>
    <lineage>
        <taxon>Eukaryota</taxon>
        <taxon>Viridiplantae</taxon>
        <taxon>Streptophyta</taxon>
        <taxon>Embryophyta</taxon>
        <taxon>Tracheophyta</taxon>
        <taxon>Spermatophyta</taxon>
        <taxon>Magnoliopsida</taxon>
        <taxon>eudicotyledons</taxon>
        <taxon>Gunneridae</taxon>
        <taxon>Pentapetalae</taxon>
        <taxon>asterids</taxon>
        <taxon>lamiids</taxon>
        <taxon>Solanales</taxon>
        <taxon>Convolvulaceae</taxon>
        <taxon>Cuscuteae</taxon>
        <taxon>Cuscuta</taxon>
        <taxon>Cuscuta subgen. Cuscuta</taxon>
    </lineage>
</organism>
<dbReference type="EMBL" id="CAMAPE010000065">
    <property type="protein sequence ID" value="CAH9115096.1"/>
    <property type="molecule type" value="Genomic_DNA"/>
</dbReference>
<feature type="compositionally biased region" description="Basic residues" evidence="1">
    <location>
        <begin position="823"/>
        <end position="834"/>
    </location>
</feature>
<feature type="region of interest" description="Disordered" evidence="1">
    <location>
        <begin position="876"/>
        <end position="968"/>
    </location>
</feature>
<feature type="compositionally biased region" description="Polar residues" evidence="1">
    <location>
        <begin position="272"/>
        <end position="289"/>
    </location>
</feature>
<dbReference type="OrthoDB" id="630817at2759"/>
<evidence type="ECO:0000313" key="2">
    <source>
        <dbReference type="EMBL" id="CAH9115096.1"/>
    </source>
</evidence>
<dbReference type="InterPro" id="IPR008581">
    <property type="entry name" value="DUF863_pln"/>
</dbReference>
<feature type="compositionally biased region" description="Basic and acidic residues" evidence="1">
    <location>
        <begin position="614"/>
        <end position="625"/>
    </location>
</feature>
<dbReference type="PANTHER" id="PTHR33167:SF4">
    <property type="entry name" value="TRANSCRIPTION FACTOR, PUTATIVE (DUF863)-RELATED"/>
    <property type="match status" value="1"/>
</dbReference>
<evidence type="ECO:0000256" key="1">
    <source>
        <dbReference type="SAM" id="MobiDB-lite"/>
    </source>
</evidence>
<feature type="compositionally biased region" description="Polar residues" evidence="1">
    <location>
        <begin position="922"/>
        <end position="931"/>
    </location>
</feature>
<dbReference type="Pfam" id="PF05904">
    <property type="entry name" value="DUF863"/>
    <property type="match status" value="2"/>
</dbReference>
<reference evidence="2" key="1">
    <citation type="submission" date="2022-07" db="EMBL/GenBank/DDBJ databases">
        <authorList>
            <person name="Macas J."/>
            <person name="Novak P."/>
            <person name="Neumann P."/>
        </authorList>
    </citation>
    <scope>NUCLEOTIDE SEQUENCE</scope>
</reference>
<feature type="region of interest" description="Disordered" evidence="1">
    <location>
        <begin position="99"/>
        <end position="122"/>
    </location>
</feature>
<feature type="region of interest" description="Disordered" evidence="1">
    <location>
        <begin position="584"/>
        <end position="625"/>
    </location>
</feature>
<protein>
    <submittedName>
        <fullName evidence="2">Uncharacterized protein</fullName>
    </submittedName>
</protein>
<feature type="compositionally biased region" description="Polar residues" evidence="1">
    <location>
        <begin position="601"/>
        <end position="611"/>
    </location>
</feature>
<feature type="region of interest" description="Disordered" evidence="1">
    <location>
        <begin position="269"/>
        <end position="289"/>
    </location>
</feature>
<dbReference type="PANTHER" id="PTHR33167">
    <property type="entry name" value="TRANSCRIPTION FACTOR, PUTATIVE (DUF863)-RELATED"/>
    <property type="match status" value="1"/>
</dbReference>
<feature type="region of interest" description="Disordered" evidence="1">
    <location>
        <begin position="425"/>
        <end position="445"/>
    </location>
</feature>
<dbReference type="AlphaFoldDB" id="A0A9P1ELZ0"/>
<name>A0A9P1ELZ0_CUSEU</name>
<feature type="compositionally biased region" description="Pro residues" evidence="1">
    <location>
        <begin position="906"/>
        <end position="916"/>
    </location>
</feature>